<dbReference type="EMBL" id="LRGB01002588">
    <property type="protein sequence ID" value="KZS06806.1"/>
    <property type="molecule type" value="Genomic_DNA"/>
</dbReference>
<gene>
    <name evidence="2" type="ORF">APZ42_029615</name>
</gene>
<sequence length="93" mass="10871">MRFFTSNCFSHLFFLVWEAFKNKTTSSGKIFEIKKGSNFPRGKKKTSRGAGLPFVRGFENVETVGLSVFNQREFYFSRRLHSCCWRDGLNDRS</sequence>
<feature type="signal peptide" evidence="1">
    <location>
        <begin position="1"/>
        <end position="19"/>
    </location>
</feature>
<keyword evidence="1" id="KW-0732">Signal</keyword>
<keyword evidence="3" id="KW-1185">Reference proteome</keyword>
<dbReference type="AlphaFoldDB" id="A0A164PGB3"/>
<reference evidence="2 3" key="1">
    <citation type="submission" date="2016-03" db="EMBL/GenBank/DDBJ databases">
        <title>EvidentialGene: Evidence-directed Construction of Genes on Genomes.</title>
        <authorList>
            <person name="Gilbert D.G."/>
            <person name="Choi J.-H."/>
            <person name="Mockaitis K."/>
            <person name="Colbourne J."/>
            <person name="Pfrender M."/>
        </authorList>
    </citation>
    <scope>NUCLEOTIDE SEQUENCE [LARGE SCALE GENOMIC DNA]</scope>
    <source>
        <strain evidence="2 3">Xinb3</strain>
        <tissue evidence="2">Complete organism</tissue>
    </source>
</reference>
<dbReference type="Proteomes" id="UP000076858">
    <property type="component" value="Unassembled WGS sequence"/>
</dbReference>
<organism evidence="2 3">
    <name type="scientific">Daphnia magna</name>
    <dbReference type="NCBI Taxonomy" id="35525"/>
    <lineage>
        <taxon>Eukaryota</taxon>
        <taxon>Metazoa</taxon>
        <taxon>Ecdysozoa</taxon>
        <taxon>Arthropoda</taxon>
        <taxon>Crustacea</taxon>
        <taxon>Branchiopoda</taxon>
        <taxon>Diplostraca</taxon>
        <taxon>Cladocera</taxon>
        <taxon>Anomopoda</taxon>
        <taxon>Daphniidae</taxon>
        <taxon>Daphnia</taxon>
    </lineage>
</organism>
<feature type="chain" id="PRO_5007852253" description="Secreted protein" evidence="1">
    <location>
        <begin position="20"/>
        <end position="93"/>
    </location>
</feature>
<comment type="caution">
    <text evidence="2">The sequence shown here is derived from an EMBL/GenBank/DDBJ whole genome shotgun (WGS) entry which is preliminary data.</text>
</comment>
<protein>
    <recommendedName>
        <fullName evidence="4">Secreted protein</fullName>
    </recommendedName>
</protein>
<evidence type="ECO:0000313" key="2">
    <source>
        <dbReference type="EMBL" id="KZS06806.1"/>
    </source>
</evidence>
<name>A0A164PGB3_9CRUS</name>
<accession>A0A164PGB3</accession>
<evidence type="ECO:0008006" key="4">
    <source>
        <dbReference type="Google" id="ProtNLM"/>
    </source>
</evidence>
<evidence type="ECO:0000313" key="3">
    <source>
        <dbReference type="Proteomes" id="UP000076858"/>
    </source>
</evidence>
<evidence type="ECO:0000256" key="1">
    <source>
        <dbReference type="SAM" id="SignalP"/>
    </source>
</evidence>
<proteinExistence type="predicted"/>